<proteinExistence type="predicted"/>
<accession>A0ACB5TLX6</accession>
<evidence type="ECO:0000313" key="1">
    <source>
        <dbReference type="EMBL" id="GME90683.1"/>
    </source>
</evidence>
<name>A0ACB5TLX6_CANBO</name>
<dbReference type="EMBL" id="BSXV01000804">
    <property type="protein sequence ID" value="GME90683.1"/>
    <property type="molecule type" value="Genomic_DNA"/>
</dbReference>
<protein>
    <submittedName>
        <fullName evidence="1">Unnamed protein product</fullName>
    </submittedName>
</protein>
<evidence type="ECO:0000313" key="2">
    <source>
        <dbReference type="Proteomes" id="UP001165101"/>
    </source>
</evidence>
<dbReference type="Proteomes" id="UP001165101">
    <property type="component" value="Unassembled WGS sequence"/>
</dbReference>
<gene>
    <name evidence="1" type="ORF">Cboi01_000195600</name>
</gene>
<reference evidence="1" key="1">
    <citation type="submission" date="2023-04" db="EMBL/GenBank/DDBJ databases">
        <title>Candida boidinii NBRC 1967.</title>
        <authorList>
            <person name="Ichikawa N."/>
            <person name="Sato H."/>
            <person name="Tonouchi N."/>
        </authorList>
    </citation>
    <scope>NUCLEOTIDE SEQUENCE</scope>
    <source>
        <strain evidence="1">NBRC 1967</strain>
    </source>
</reference>
<keyword evidence="2" id="KW-1185">Reference proteome</keyword>
<sequence length="292" mass="32918">MVLIGKQLSAHICYSILPLLSLSSAYEDFNIDIDIGTDTDIDTDTDTNTDTLIQIKDKKKKGKGKKQKIFKPIRSKSSSIPTSSSSSSSSTTLNQIPITSTISSTTLITSTSSSYSTIPEYQTTELPKNPNMGDTTFIIIFLSLILGIIVLLIITTIILIIHKCIIYSRRIRLTNELPGAYDDAELEAEEDRRALDELIPNEQELYFQSKDYIKLNPINNEELTLSQLLSIQEKGVNAWEFKPHFETNNEIIIKNGIELEFLNENTELSVQTNYPLPKNNEIKIKLNKIKLQ</sequence>
<organism evidence="1 2">
    <name type="scientific">Candida boidinii</name>
    <name type="common">Yeast</name>
    <dbReference type="NCBI Taxonomy" id="5477"/>
    <lineage>
        <taxon>Eukaryota</taxon>
        <taxon>Fungi</taxon>
        <taxon>Dikarya</taxon>
        <taxon>Ascomycota</taxon>
        <taxon>Saccharomycotina</taxon>
        <taxon>Pichiomycetes</taxon>
        <taxon>Pichiales</taxon>
        <taxon>Pichiaceae</taxon>
        <taxon>Ogataea</taxon>
        <taxon>Ogataea/Candida clade</taxon>
    </lineage>
</organism>
<comment type="caution">
    <text evidence="1">The sequence shown here is derived from an EMBL/GenBank/DDBJ whole genome shotgun (WGS) entry which is preliminary data.</text>
</comment>